<organism evidence="2 3">
    <name type="scientific">SAR324 cluster bacterium</name>
    <dbReference type="NCBI Taxonomy" id="2024889"/>
    <lineage>
        <taxon>Bacteria</taxon>
        <taxon>Deltaproteobacteria</taxon>
        <taxon>SAR324 cluster</taxon>
    </lineage>
</organism>
<gene>
    <name evidence="2" type="ORF">COB67_01860</name>
</gene>
<proteinExistence type="predicted"/>
<protein>
    <recommendedName>
        <fullName evidence="4">Selenoprotein B glycine/betaine/sarcosine/D-proline reductase</fullName>
    </recommendedName>
</protein>
<dbReference type="Proteomes" id="UP000218113">
    <property type="component" value="Unassembled WGS sequence"/>
</dbReference>
<dbReference type="Pfam" id="PF07355">
    <property type="entry name" value="GRDB"/>
    <property type="match status" value="1"/>
</dbReference>
<dbReference type="AlphaFoldDB" id="A0A2A4TBQ9"/>
<accession>A0A2A4TBQ9</accession>
<evidence type="ECO:0000313" key="2">
    <source>
        <dbReference type="EMBL" id="PCI30417.1"/>
    </source>
</evidence>
<dbReference type="InterPro" id="IPR010187">
    <property type="entry name" value="Various_sel_PB"/>
</dbReference>
<dbReference type="EMBL" id="NVSR01000005">
    <property type="protein sequence ID" value="PCI30417.1"/>
    <property type="molecule type" value="Genomic_DNA"/>
</dbReference>
<name>A0A2A4TBQ9_9DELT</name>
<reference evidence="3" key="1">
    <citation type="submission" date="2017-08" db="EMBL/GenBank/DDBJ databases">
        <title>A dynamic microbial community with high functional redundancy inhabits the cold, oxic subseafloor aquifer.</title>
        <authorList>
            <person name="Tully B.J."/>
            <person name="Wheat C.G."/>
            <person name="Glazer B.T."/>
            <person name="Huber J.A."/>
        </authorList>
    </citation>
    <scope>NUCLEOTIDE SEQUENCE [LARGE SCALE GENOMIC DNA]</scope>
</reference>
<evidence type="ECO:0000256" key="1">
    <source>
        <dbReference type="ARBA" id="ARBA00023002"/>
    </source>
</evidence>
<keyword evidence="1" id="KW-0560">Oxidoreductase</keyword>
<dbReference type="GO" id="GO:0050485">
    <property type="term" value="F:oxidoreductase activity, acting on X-H and Y-H to form an X-Y bond, with a disulfide as acceptor"/>
    <property type="evidence" value="ECO:0007669"/>
    <property type="project" value="InterPro"/>
</dbReference>
<sequence>MSSSSPHSIFLSMLQKITNAFFLQLFKVPWVKKYWAKSFAAIEADHIPWTPLQKPLSQCKVGLVTTSGIHLKTDTPFNMQDPDGDASFRVIPSNANQEDLKITHNYYDHRDADRDLNVVVPLKALMTCQEEGLIGSYSENVYSFMGHIQGQQLNRLLQETAKQVAQHFKREQIDVAILSPA</sequence>
<evidence type="ECO:0000313" key="3">
    <source>
        <dbReference type="Proteomes" id="UP000218113"/>
    </source>
</evidence>
<comment type="caution">
    <text evidence="2">The sequence shown here is derived from an EMBL/GenBank/DDBJ whole genome shotgun (WGS) entry which is preliminary data.</text>
</comment>
<evidence type="ECO:0008006" key="4">
    <source>
        <dbReference type="Google" id="ProtNLM"/>
    </source>
</evidence>